<comment type="subcellular location">
    <subcellularLocation>
        <location evidence="1 7">Cell membrane</location>
        <topology evidence="1 7">Multi-pass membrane protein</topology>
    </subcellularLocation>
</comment>
<feature type="transmembrane region" description="Helical" evidence="7">
    <location>
        <begin position="211"/>
        <end position="231"/>
    </location>
</feature>
<dbReference type="PATRIC" id="fig|217031.6.peg.2484"/>
<dbReference type="Pfam" id="PF00528">
    <property type="entry name" value="BPD_transp_1"/>
    <property type="match status" value="1"/>
</dbReference>
<proteinExistence type="inferred from homology"/>
<dbReference type="GO" id="GO:0005886">
    <property type="term" value="C:plasma membrane"/>
    <property type="evidence" value="ECO:0007669"/>
    <property type="project" value="UniProtKB-SubCell"/>
</dbReference>
<sequence length="249" mass="27256">MKESHLSIVSILGVFILWFLVTRDGLGIVKPVIFPSPFMVIEAAISTSSLIGTDVLYTMFRVVCGLVTGTVLGITVGMLVCFNNKLYYLINPLIESSRPVPVIAMIPFFLMWFGIGEIGKFLLVTLGVFAIIVINTIEAIRNVQPIYVKAGQTLGAGKKDIFSKIILPSIIPALIGPIRVCVAISFTLVVAAEFMGAQAGMGYRILQARKMFNTDVIFLGVVMFGILSALVDTSIRKLLQHLTRWTERA</sequence>
<dbReference type="AlphaFoldDB" id="A0A177ZT25"/>
<dbReference type="STRING" id="217031.ABB05_11620"/>
<keyword evidence="4 7" id="KW-0812">Transmembrane</keyword>
<comment type="similarity">
    <text evidence="7">Belongs to the binding-protein-dependent transport system permease family.</text>
</comment>
<dbReference type="SUPFAM" id="SSF161098">
    <property type="entry name" value="MetI-like"/>
    <property type="match status" value="1"/>
</dbReference>
<dbReference type="InterPro" id="IPR035906">
    <property type="entry name" value="MetI-like_sf"/>
</dbReference>
<name>A0A177ZT25_9BACI</name>
<evidence type="ECO:0000313" key="10">
    <source>
        <dbReference type="Proteomes" id="UP000077881"/>
    </source>
</evidence>
<evidence type="ECO:0000256" key="7">
    <source>
        <dbReference type="RuleBase" id="RU363032"/>
    </source>
</evidence>
<dbReference type="PANTHER" id="PTHR30151">
    <property type="entry name" value="ALKANE SULFONATE ABC TRANSPORTER-RELATED, MEMBRANE SUBUNIT"/>
    <property type="match status" value="1"/>
</dbReference>
<feature type="transmembrane region" description="Helical" evidence="7">
    <location>
        <begin position="121"/>
        <end position="140"/>
    </location>
</feature>
<organism evidence="9 10">
    <name type="scientific">Lederbergia galactosidilytica</name>
    <dbReference type="NCBI Taxonomy" id="217031"/>
    <lineage>
        <taxon>Bacteria</taxon>
        <taxon>Bacillati</taxon>
        <taxon>Bacillota</taxon>
        <taxon>Bacilli</taxon>
        <taxon>Bacillales</taxon>
        <taxon>Bacillaceae</taxon>
        <taxon>Lederbergia</taxon>
    </lineage>
</organism>
<keyword evidence="3" id="KW-1003">Cell membrane</keyword>
<dbReference type="EMBL" id="LDJR01000048">
    <property type="protein sequence ID" value="OAK70773.1"/>
    <property type="molecule type" value="Genomic_DNA"/>
</dbReference>
<feature type="transmembrane region" description="Helical" evidence="7">
    <location>
        <begin position="38"/>
        <end position="60"/>
    </location>
</feature>
<evidence type="ECO:0000313" key="9">
    <source>
        <dbReference type="EMBL" id="OAK70773.1"/>
    </source>
</evidence>
<dbReference type="Proteomes" id="UP000077881">
    <property type="component" value="Unassembled WGS sequence"/>
</dbReference>
<accession>A0A177ZT25</accession>
<feature type="transmembrane region" description="Helical" evidence="7">
    <location>
        <begin position="161"/>
        <end position="191"/>
    </location>
</feature>
<evidence type="ECO:0000256" key="6">
    <source>
        <dbReference type="ARBA" id="ARBA00023136"/>
    </source>
</evidence>
<feature type="transmembrane region" description="Helical" evidence="7">
    <location>
        <begin position="99"/>
        <end position="115"/>
    </location>
</feature>
<evidence type="ECO:0000256" key="4">
    <source>
        <dbReference type="ARBA" id="ARBA00022692"/>
    </source>
</evidence>
<protein>
    <recommendedName>
        <fullName evidence="8">ABC transmembrane type-1 domain-containing protein</fullName>
    </recommendedName>
</protein>
<dbReference type="PROSITE" id="PS50928">
    <property type="entry name" value="ABC_TM1"/>
    <property type="match status" value="1"/>
</dbReference>
<evidence type="ECO:0000256" key="3">
    <source>
        <dbReference type="ARBA" id="ARBA00022475"/>
    </source>
</evidence>
<evidence type="ECO:0000259" key="8">
    <source>
        <dbReference type="PROSITE" id="PS50928"/>
    </source>
</evidence>
<dbReference type="CDD" id="cd06261">
    <property type="entry name" value="TM_PBP2"/>
    <property type="match status" value="1"/>
</dbReference>
<keyword evidence="6 7" id="KW-0472">Membrane</keyword>
<evidence type="ECO:0000256" key="1">
    <source>
        <dbReference type="ARBA" id="ARBA00004651"/>
    </source>
</evidence>
<feature type="transmembrane region" description="Helical" evidence="7">
    <location>
        <begin position="6"/>
        <end position="26"/>
    </location>
</feature>
<evidence type="ECO:0000256" key="5">
    <source>
        <dbReference type="ARBA" id="ARBA00022989"/>
    </source>
</evidence>
<keyword evidence="5 7" id="KW-1133">Transmembrane helix</keyword>
<feature type="transmembrane region" description="Helical" evidence="7">
    <location>
        <begin position="66"/>
        <end position="87"/>
    </location>
</feature>
<comment type="caution">
    <text evidence="9">The sequence shown here is derived from an EMBL/GenBank/DDBJ whole genome shotgun (WGS) entry which is preliminary data.</text>
</comment>
<keyword evidence="2 7" id="KW-0813">Transport</keyword>
<dbReference type="Gene3D" id="1.10.3720.10">
    <property type="entry name" value="MetI-like"/>
    <property type="match status" value="1"/>
</dbReference>
<gene>
    <name evidence="9" type="ORF">ABB05_11620</name>
</gene>
<keyword evidence="10" id="KW-1185">Reference proteome</keyword>
<evidence type="ECO:0000256" key="2">
    <source>
        <dbReference type="ARBA" id="ARBA00022448"/>
    </source>
</evidence>
<dbReference type="PANTHER" id="PTHR30151:SF0">
    <property type="entry name" value="ABC TRANSPORTER PERMEASE PROTEIN MJ0413-RELATED"/>
    <property type="match status" value="1"/>
</dbReference>
<feature type="domain" description="ABC transmembrane type-1" evidence="8">
    <location>
        <begin position="55"/>
        <end position="235"/>
    </location>
</feature>
<reference evidence="9 10" key="1">
    <citation type="submission" date="2015-05" db="EMBL/GenBank/DDBJ databases">
        <title>Comparison of genome.</title>
        <authorList>
            <person name="Zheng Z."/>
            <person name="Sun M."/>
        </authorList>
    </citation>
    <scope>NUCLEOTIDE SEQUENCE [LARGE SCALE GENOMIC DNA]</scope>
    <source>
        <strain evidence="9 10">G25-74</strain>
    </source>
</reference>
<dbReference type="InterPro" id="IPR000515">
    <property type="entry name" value="MetI-like"/>
</dbReference>
<dbReference type="GO" id="GO:0055085">
    <property type="term" value="P:transmembrane transport"/>
    <property type="evidence" value="ECO:0007669"/>
    <property type="project" value="InterPro"/>
</dbReference>